<feature type="binding site" evidence="1">
    <location>
        <position position="201"/>
    </location>
    <ligand>
        <name>dUMP</name>
        <dbReference type="ChEBI" id="CHEBI:246422"/>
        <note>ligand shared between dimeric partners</note>
    </ligand>
</feature>
<dbReference type="PANTHER" id="PTHR34934">
    <property type="entry name" value="FLAVIN-DEPENDENT THYMIDYLATE SYNTHASE"/>
    <property type="match status" value="1"/>
</dbReference>
<feature type="binding site" evidence="1">
    <location>
        <begin position="190"/>
        <end position="192"/>
    </location>
    <ligand>
        <name>FAD</name>
        <dbReference type="ChEBI" id="CHEBI:57692"/>
        <note>ligand shared between neighboring subunits</note>
    </ligand>
</feature>
<keyword evidence="1 2" id="KW-0808">Transferase</keyword>
<feature type="binding site" evidence="1">
    <location>
        <begin position="91"/>
        <end position="94"/>
    </location>
    <ligand>
        <name>dUMP</name>
        <dbReference type="ChEBI" id="CHEBI:246422"/>
        <note>ligand shared between dimeric partners</note>
    </ligand>
</feature>
<dbReference type="RefSeq" id="WP_148971468.1">
    <property type="nucleotide sequence ID" value="NZ_CP043316.1"/>
</dbReference>
<dbReference type="GO" id="GO:0032259">
    <property type="term" value="P:methylation"/>
    <property type="evidence" value="ECO:0007669"/>
    <property type="project" value="UniProtKB-KW"/>
</dbReference>
<keyword evidence="1" id="KW-0521">NADP</keyword>
<keyword evidence="1" id="KW-0285">Flavoprotein</keyword>
<keyword evidence="1 2" id="KW-0489">Methyltransferase</keyword>
<dbReference type="InterPro" id="IPR003669">
    <property type="entry name" value="Thymidylate_synthase_ThyX"/>
</dbReference>
<dbReference type="GO" id="GO:0004799">
    <property type="term" value="F:thymidylate synthase activity"/>
    <property type="evidence" value="ECO:0007669"/>
    <property type="project" value="TreeGrafter"/>
</dbReference>
<keyword evidence="1" id="KW-0274">FAD</keyword>
<dbReference type="GO" id="GO:0006231">
    <property type="term" value="P:dTMP biosynthetic process"/>
    <property type="evidence" value="ECO:0007669"/>
    <property type="project" value="UniProtKB-UniRule"/>
</dbReference>
<comment type="function">
    <text evidence="1">Catalyzes the reductive methylation of 2'-deoxyuridine-5'-monophosphate (dUMP) to 2'-deoxythymidine-5'-monophosphate (dTMP) while utilizing 5,10-methylenetetrahydrofolate (mTHF) as the methyl donor, and NADPH and FADH(2) as the reductant.</text>
</comment>
<dbReference type="OrthoDB" id="9774464at2"/>
<evidence type="ECO:0000313" key="2">
    <source>
        <dbReference type="EMBL" id="QEK38352.1"/>
    </source>
</evidence>
<dbReference type="EC" id="2.1.1.148" evidence="1"/>
<dbReference type="CDD" id="cd20175">
    <property type="entry name" value="ThyX"/>
    <property type="match status" value="1"/>
</dbReference>
<dbReference type="InterPro" id="IPR036098">
    <property type="entry name" value="Thymidylate_synthase_ThyX_sf"/>
</dbReference>
<organism evidence="2 3">
    <name type="scientific">Candidatus Cytomitobacter primus</name>
    <dbReference type="NCBI Taxonomy" id="2066024"/>
    <lineage>
        <taxon>Bacteria</taxon>
        <taxon>Pseudomonadati</taxon>
        <taxon>Pseudomonadota</taxon>
        <taxon>Alphaproteobacteria</taxon>
        <taxon>Holosporales</taxon>
        <taxon>Holosporaceae</taxon>
        <taxon>Candidatus Cytomitobacter</taxon>
    </lineage>
</organism>
<name>A0A5C0UGD9_9PROT</name>
<dbReference type="NCBIfam" id="TIGR02170">
    <property type="entry name" value="thyX"/>
    <property type="match status" value="1"/>
</dbReference>
<dbReference type="GO" id="GO:0050660">
    <property type="term" value="F:flavin adenine dinucleotide binding"/>
    <property type="evidence" value="ECO:0007669"/>
    <property type="project" value="UniProtKB-UniRule"/>
</dbReference>
<dbReference type="Pfam" id="PF02511">
    <property type="entry name" value="Thy1"/>
    <property type="match status" value="1"/>
</dbReference>
<evidence type="ECO:0000256" key="1">
    <source>
        <dbReference type="HAMAP-Rule" id="MF_01408"/>
    </source>
</evidence>
<comment type="cofactor">
    <cofactor evidence="1">
        <name>FAD</name>
        <dbReference type="ChEBI" id="CHEBI:57692"/>
    </cofactor>
    <text evidence="1">Binds 4 FAD per tetramer. Each FAD binding site is formed by three monomers.</text>
</comment>
<dbReference type="PROSITE" id="PS51331">
    <property type="entry name" value="THYX"/>
    <property type="match status" value="1"/>
</dbReference>
<protein>
    <recommendedName>
        <fullName evidence="1">Flavin-dependent thymidylate synthase</fullName>
        <shortName evidence="1">FDTS</shortName>
        <ecNumber evidence="1">2.1.1.148</ecNumber>
    </recommendedName>
    <alternativeName>
        <fullName evidence="1">FAD-dependent thymidylate synthase</fullName>
    </alternativeName>
    <alternativeName>
        <fullName evidence="1">Thymidylate synthase ThyX</fullName>
        <shortName evidence="1">TS</shortName>
        <shortName evidence="1">TSase</shortName>
    </alternativeName>
</protein>
<feature type="binding site" description="in other chain" evidence="1">
    <location>
        <begin position="102"/>
        <end position="106"/>
    </location>
    <ligand>
        <name>dUMP</name>
        <dbReference type="ChEBI" id="CHEBI:246422"/>
        <note>ligand shared between dimeric partners</note>
    </ligand>
</feature>
<feature type="active site" description="Involved in ionization of N3 of dUMP, leading to its activation" evidence="1">
    <location>
        <position position="201"/>
    </location>
</feature>
<gene>
    <name evidence="1" type="primary">thyX</name>
    <name evidence="2" type="ORF">FZC34_00215</name>
</gene>
<proteinExistence type="inferred from homology"/>
<comment type="catalytic activity">
    <reaction evidence="1">
        <text>dUMP + (6R)-5,10-methylene-5,6,7,8-tetrahydrofolate + NADPH + H(+) = dTMP + (6S)-5,6,7,8-tetrahydrofolate + NADP(+)</text>
        <dbReference type="Rhea" id="RHEA:29043"/>
        <dbReference type="ChEBI" id="CHEBI:15378"/>
        <dbReference type="ChEBI" id="CHEBI:15636"/>
        <dbReference type="ChEBI" id="CHEBI:57453"/>
        <dbReference type="ChEBI" id="CHEBI:57783"/>
        <dbReference type="ChEBI" id="CHEBI:58349"/>
        <dbReference type="ChEBI" id="CHEBI:63528"/>
        <dbReference type="ChEBI" id="CHEBI:246422"/>
        <dbReference type="EC" id="2.1.1.148"/>
    </reaction>
</comment>
<dbReference type="Gene3D" id="3.30.1360.170">
    <property type="match status" value="1"/>
</dbReference>
<accession>A0A5C0UGD9</accession>
<dbReference type="AlphaFoldDB" id="A0A5C0UGD9"/>
<dbReference type="GO" id="GO:0006235">
    <property type="term" value="P:dTTP biosynthetic process"/>
    <property type="evidence" value="ECO:0007669"/>
    <property type="project" value="UniProtKB-UniRule"/>
</dbReference>
<keyword evidence="3" id="KW-1185">Reference proteome</keyword>
<comment type="caution">
    <text evidence="1">Lacks conserved residue(s) required for the propagation of feature annotation.</text>
</comment>
<dbReference type="GO" id="GO:0070402">
    <property type="term" value="F:NADPH binding"/>
    <property type="evidence" value="ECO:0007669"/>
    <property type="project" value="TreeGrafter"/>
</dbReference>
<comment type="similarity">
    <text evidence="1">Belongs to the thymidylate synthase ThyX family.</text>
</comment>
<dbReference type="KEGG" id="cpri:FZC34_00215"/>
<feature type="binding site" description="in other chain" evidence="1">
    <location>
        <position position="174"/>
    </location>
    <ligand>
        <name>dUMP</name>
        <dbReference type="ChEBI" id="CHEBI:246422"/>
        <note>ligand shared between dimeric partners</note>
    </ligand>
</feature>
<keyword evidence="1" id="KW-0545">Nucleotide biosynthesis</keyword>
<comment type="pathway">
    <text evidence="1">Pyrimidine metabolism; dTTP biosynthesis.</text>
</comment>
<feature type="binding site" evidence="1">
    <location>
        <begin position="94"/>
        <end position="96"/>
    </location>
    <ligand>
        <name>FAD</name>
        <dbReference type="ChEBI" id="CHEBI:57692"/>
        <note>ligand shared between neighboring subunits</note>
    </ligand>
</feature>
<comment type="subunit">
    <text evidence="1">Homotetramer.</text>
</comment>
<dbReference type="SUPFAM" id="SSF69796">
    <property type="entry name" value="Thymidylate synthase-complementing protein Thy1"/>
    <property type="match status" value="1"/>
</dbReference>
<dbReference type="GO" id="GO:0050797">
    <property type="term" value="F:thymidylate synthase (FAD) activity"/>
    <property type="evidence" value="ECO:0007669"/>
    <property type="project" value="UniProtKB-UniRule"/>
</dbReference>
<dbReference type="Proteomes" id="UP000325004">
    <property type="component" value="Chromosome"/>
</dbReference>
<dbReference type="PANTHER" id="PTHR34934:SF1">
    <property type="entry name" value="FLAVIN-DEPENDENT THYMIDYLATE SYNTHASE"/>
    <property type="match status" value="1"/>
</dbReference>
<dbReference type="UniPathway" id="UPA00575"/>
<dbReference type="EMBL" id="CP043316">
    <property type="protein sequence ID" value="QEK38352.1"/>
    <property type="molecule type" value="Genomic_DNA"/>
</dbReference>
<evidence type="ECO:0000313" key="3">
    <source>
        <dbReference type="Proteomes" id="UP000325004"/>
    </source>
</evidence>
<feature type="binding site" evidence="1">
    <location>
        <position position="102"/>
    </location>
    <ligand>
        <name>FAD</name>
        <dbReference type="ChEBI" id="CHEBI:57692"/>
        <note>ligand shared between neighboring subunits</note>
    </ligand>
</feature>
<sequence>METKRTCVESMEQIIGEEMSILDKGFIRVIDYMGDDSAIVQAARISYGKGTKSVSSDKSLIRYLLRHEHTSVFEMCEIKLHIKAPIFVARQWLRHRTANVNEYSARYSEMERDFYCPSIDNITGQDMSNRQARGSDLDIPIRENAQQQINRVNSESFETYTNLIEDGVAREISRGILPTNLYTQFYWKIDLNNLLRFIKLRTSSYAQFEIREYALKIKEILSLWVPFTYDAFNNYNHCSLSKEGLKVVQELANGKQITKDDTNMSKNEWNTLMRNIKRTDLIIN</sequence>
<dbReference type="HAMAP" id="MF_01408">
    <property type="entry name" value="ThyX"/>
    <property type="match status" value="1"/>
</dbReference>
<reference evidence="2 3" key="1">
    <citation type="submission" date="2019-08" db="EMBL/GenBank/DDBJ databases">
        <title>Highly reduced genomes of protist endosymbionts show evolutionary convergence.</title>
        <authorList>
            <person name="George E."/>
            <person name="Husnik F."/>
            <person name="Tashyreva D."/>
            <person name="Prokopchuk G."/>
            <person name="Horak A."/>
            <person name="Kwong W.K."/>
            <person name="Lukes J."/>
            <person name="Keeling P.J."/>
        </authorList>
    </citation>
    <scope>NUCLEOTIDE SEQUENCE [LARGE SCALE GENOMIC DNA]</scope>
    <source>
        <strain evidence="2">1604LC</strain>
    </source>
</reference>
<feature type="binding site" evidence="1">
    <location>
        <position position="71"/>
    </location>
    <ligand>
        <name>FAD</name>
        <dbReference type="ChEBI" id="CHEBI:57692"/>
        <note>ligand shared between neighboring subunits</note>
    </ligand>
</feature>